<organism evidence="1 2">
    <name type="scientific">Chaetoceros tenuissimus</name>
    <dbReference type="NCBI Taxonomy" id="426638"/>
    <lineage>
        <taxon>Eukaryota</taxon>
        <taxon>Sar</taxon>
        <taxon>Stramenopiles</taxon>
        <taxon>Ochrophyta</taxon>
        <taxon>Bacillariophyta</taxon>
        <taxon>Coscinodiscophyceae</taxon>
        <taxon>Chaetocerotophycidae</taxon>
        <taxon>Chaetocerotales</taxon>
        <taxon>Chaetocerotaceae</taxon>
        <taxon>Chaetoceros</taxon>
    </lineage>
</organism>
<evidence type="ECO:0000313" key="2">
    <source>
        <dbReference type="Proteomes" id="UP001054902"/>
    </source>
</evidence>
<sequence>MTEAQQTTESNITKIVEPTYILQPEKDEKFYPTKVKEIADRVILEEVEKAKLNEKWIEDWYEFSDDIEDFSKSLVDKIRDECKTLNMPRYKLLVQVTVGQRKDQGTSITSRCLWNTSTDRYAAASFENEHFFISALCFGLYCD</sequence>
<dbReference type="Proteomes" id="UP001054902">
    <property type="component" value="Unassembled WGS sequence"/>
</dbReference>
<accession>A0AAD3CHK5</accession>
<keyword evidence="2" id="KW-1185">Reference proteome</keyword>
<gene>
    <name evidence="1" type="ORF">CTEN210_01234</name>
</gene>
<dbReference type="CDD" id="cd21459">
    <property type="entry name" value="DLC-like_TCTEX1D2"/>
    <property type="match status" value="1"/>
</dbReference>
<name>A0AAD3CHK5_9STRA</name>
<dbReference type="Gene3D" id="3.30.1140.40">
    <property type="entry name" value="Tctex-1"/>
    <property type="match status" value="1"/>
</dbReference>
<protein>
    <submittedName>
        <fullName evidence="1">Flagellar outer dynein arm light chain 2</fullName>
    </submittedName>
</protein>
<dbReference type="GO" id="GO:0005868">
    <property type="term" value="C:cytoplasmic dynein complex"/>
    <property type="evidence" value="ECO:0007669"/>
    <property type="project" value="TreeGrafter"/>
</dbReference>
<dbReference type="InterPro" id="IPR038586">
    <property type="entry name" value="Tctex-1-like_sf"/>
</dbReference>
<evidence type="ECO:0000313" key="1">
    <source>
        <dbReference type="EMBL" id="GFH44760.1"/>
    </source>
</evidence>
<reference evidence="1 2" key="1">
    <citation type="journal article" date="2021" name="Sci. Rep.">
        <title>The genome of the diatom Chaetoceros tenuissimus carries an ancient integrated fragment of an extant virus.</title>
        <authorList>
            <person name="Hongo Y."/>
            <person name="Kimura K."/>
            <person name="Takaki Y."/>
            <person name="Yoshida Y."/>
            <person name="Baba S."/>
            <person name="Kobayashi G."/>
            <person name="Nagasaki K."/>
            <person name="Hano T."/>
            <person name="Tomaru Y."/>
        </authorList>
    </citation>
    <scope>NUCLEOTIDE SEQUENCE [LARGE SCALE GENOMIC DNA]</scope>
    <source>
        <strain evidence="1 2">NIES-3715</strain>
    </source>
</reference>
<dbReference type="InterPro" id="IPR005334">
    <property type="entry name" value="Tctex-1-like"/>
</dbReference>
<dbReference type="PANTHER" id="PTHR21255:SF7">
    <property type="entry name" value="DYNEIN LIGHT CHAIN TCTEX-TYPE PROTEIN 2B"/>
    <property type="match status" value="1"/>
</dbReference>
<dbReference type="GO" id="GO:0005737">
    <property type="term" value="C:cytoplasm"/>
    <property type="evidence" value="ECO:0007669"/>
    <property type="project" value="TreeGrafter"/>
</dbReference>
<dbReference type="EMBL" id="BLLK01000020">
    <property type="protein sequence ID" value="GFH44760.1"/>
    <property type="molecule type" value="Genomic_DNA"/>
</dbReference>
<keyword evidence="1" id="KW-0282">Flagellum</keyword>
<dbReference type="AlphaFoldDB" id="A0AAD3CHK5"/>
<dbReference type="PANTHER" id="PTHR21255">
    <property type="entry name" value="T-COMPLEX-ASSOCIATED-TESTIS-EXPRESSED 1/ DYNEIN LIGHT CHAIN"/>
    <property type="match status" value="1"/>
</dbReference>
<keyword evidence="1" id="KW-0969">Cilium</keyword>
<proteinExistence type="predicted"/>
<dbReference type="GO" id="GO:0007018">
    <property type="term" value="P:microtubule-based movement"/>
    <property type="evidence" value="ECO:0007669"/>
    <property type="project" value="TreeGrafter"/>
</dbReference>
<dbReference type="Pfam" id="PF03645">
    <property type="entry name" value="Tctex-1"/>
    <property type="match status" value="1"/>
</dbReference>
<keyword evidence="1" id="KW-0966">Cell projection</keyword>
<dbReference type="GO" id="GO:0045505">
    <property type="term" value="F:dynein intermediate chain binding"/>
    <property type="evidence" value="ECO:0007669"/>
    <property type="project" value="TreeGrafter"/>
</dbReference>
<comment type="caution">
    <text evidence="1">The sequence shown here is derived from an EMBL/GenBank/DDBJ whole genome shotgun (WGS) entry which is preliminary data.</text>
</comment>